<dbReference type="Proteomes" id="UP001249851">
    <property type="component" value="Unassembled WGS sequence"/>
</dbReference>
<dbReference type="SUPFAM" id="SSF140984">
    <property type="entry name" value="PTPA-like"/>
    <property type="match status" value="1"/>
</dbReference>
<dbReference type="PANTHER" id="PTHR10012">
    <property type="entry name" value="SERINE/THREONINE-PROTEIN PHOSPHATASE 2A REGULATORY SUBUNIT B"/>
    <property type="match status" value="1"/>
</dbReference>
<dbReference type="GO" id="GO:0003755">
    <property type="term" value="F:peptidyl-prolyl cis-trans isomerase activity"/>
    <property type="evidence" value="ECO:0007669"/>
    <property type="project" value="UniProtKB-KW"/>
</dbReference>
<evidence type="ECO:0000256" key="3">
    <source>
        <dbReference type="ARBA" id="ARBA00044820"/>
    </source>
</evidence>
<dbReference type="AlphaFoldDB" id="A0AAD9UZH0"/>
<comment type="catalytic activity">
    <reaction evidence="4">
        <text>[protein]-peptidylproline (omega=180) = [protein]-peptidylproline (omega=0)</text>
        <dbReference type="Rhea" id="RHEA:16237"/>
        <dbReference type="Rhea" id="RHEA-COMP:10747"/>
        <dbReference type="Rhea" id="RHEA-COMP:10748"/>
        <dbReference type="ChEBI" id="CHEBI:83833"/>
        <dbReference type="ChEBI" id="CHEBI:83834"/>
        <dbReference type="EC" id="5.2.1.8"/>
    </reaction>
</comment>
<dbReference type="EC" id="5.2.1.8" evidence="4"/>
<reference evidence="5" key="2">
    <citation type="journal article" date="2023" name="Science">
        <title>Genomic signatures of disease resistance in endangered staghorn corals.</title>
        <authorList>
            <person name="Vollmer S.V."/>
            <person name="Selwyn J.D."/>
            <person name="Despard B.A."/>
            <person name="Roesel C.L."/>
        </authorList>
    </citation>
    <scope>NUCLEOTIDE SEQUENCE</scope>
    <source>
        <strain evidence="5">K2</strain>
    </source>
</reference>
<evidence type="ECO:0000256" key="1">
    <source>
        <dbReference type="ARBA" id="ARBA00011019"/>
    </source>
</evidence>
<comment type="function">
    <text evidence="4">PPIases accelerate the folding of proteins. It catalyzes the cis-trans isomerization of proline imidic peptide bonds in oligopeptides.</text>
</comment>
<accession>A0AAD9UZH0</accession>
<dbReference type="InterPro" id="IPR037218">
    <property type="entry name" value="PTPA_sf"/>
</dbReference>
<keyword evidence="4" id="KW-0697">Rotamase</keyword>
<dbReference type="GO" id="GO:0000159">
    <property type="term" value="C:protein phosphatase type 2A complex"/>
    <property type="evidence" value="ECO:0007669"/>
    <property type="project" value="TreeGrafter"/>
</dbReference>
<protein>
    <recommendedName>
        <fullName evidence="2 4">Serine/threonine-protein phosphatase 2A activator</fullName>
        <ecNumber evidence="4">5.2.1.8</ecNumber>
    </recommendedName>
    <alternativeName>
        <fullName evidence="3 4">Phosphotyrosyl phosphatase activator</fullName>
    </alternativeName>
</protein>
<proteinExistence type="inferred from homology"/>
<dbReference type="Pfam" id="PF03095">
    <property type="entry name" value="PTPA"/>
    <property type="match status" value="1"/>
</dbReference>
<comment type="subcellular location">
    <subcellularLocation>
        <location evidence="4">Cytoplasm</location>
    </subcellularLocation>
</comment>
<dbReference type="GO" id="GO:0005737">
    <property type="term" value="C:cytoplasm"/>
    <property type="evidence" value="ECO:0007669"/>
    <property type="project" value="UniProtKB-SubCell"/>
</dbReference>
<comment type="similarity">
    <text evidence="1 4">Belongs to the PTPA-type PPIase family.</text>
</comment>
<dbReference type="PANTHER" id="PTHR10012:SF0">
    <property type="entry name" value="SERINE_THREONINE-PROTEIN PHOSPHATASE 2A ACTIVATOR"/>
    <property type="match status" value="1"/>
</dbReference>
<name>A0AAD9UZH0_ACRCE</name>
<dbReference type="EMBL" id="JARQWQ010000062">
    <property type="protein sequence ID" value="KAK2555482.1"/>
    <property type="molecule type" value="Genomic_DNA"/>
</dbReference>
<evidence type="ECO:0000313" key="5">
    <source>
        <dbReference type="EMBL" id="KAK2555482.1"/>
    </source>
</evidence>
<dbReference type="GO" id="GO:0005634">
    <property type="term" value="C:nucleus"/>
    <property type="evidence" value="ECO:0007669"/>
    <property type="project" value="TreeGrafter"/>
</dbReference>
<sequence>MAASDEAPVFVEPQREIRCPTDLTKWEKSQAYSDFIGFVLTLNDAVKGKSMSGDYHMSKICKTYVPSGNLAHKNAVFNIQASKKLVVMLDTMNSWIDEIPPTDQPQRFGNKAFRTWCNRLEEVRDNITELYVL</sequence>
<evidence type="ECO:0000256" key="4">
    <source>
        <dbReference type="RuleBase" id="RU361210"/>
    </source>
</evidence>
<reference evidence="5" key="1">
    <citation type="journal article" date="2023" name="G3 (Bethesda)">
        <title>Whole genome assembly and annotation of the endangered Caribbean coral Acropora cervicornis.</title>
        <authorList>
            <person name="Selwyn J.D."/>
            <person name="Vollmer S.V."/>
        </authorList>
    </citation>
    <scope>NUCLEOTIDE SEQUENCE</scope>
    <source>
        <strain evidence="5">K2</strain>
    </source>
</reference>
<dbReference type="GO" id="GO:0008160">
    <property type="term" value="F:protein tyrosine phosphatase activator activity"/>
    <property type="evidence" value="ECO:0007669"/>
    <property type="project" value="TreeGrafter"/>
</dbReference>
<evidence type="ECO:0000313" key="6">
    <source>
        <dbReference type="Proteomes" id="UP001249851"/>
    </source>
</evidence>
<dbReference type="GO" id="GO:0007052">
    <property type="term" value="P:mitotic spindle organization"/>
    <property type="evidence" value="ECO:0007669"/>
    <property type="project" value="TreeGrafter"/>
</dbReference>
<keyword evidence="4" id="KW-0963">Cytoplasm</keyword>
<comment type="caution">
    <text evidence="5">The sequence shown here is derived from an EMBL/GenBank/DDBJ whole genome shotgun (WGS) entry which is preliminary data.</text>
</comment>
<keyword evidence="4" id="KW-0413">Isomerase</keyword>
<organism evidence="5 6">
    <name type="scientific">Acropora cervicornis</name>
    <name type="common">Staghorn coral</name>
    <dbReference type="NCBI Taxonomy" id="6130"/>
    <lineage>
        <taxon>Eukaryota</taxon>
        <taxon>Metazoa</taxon>
        <taxon>Cnidaria</taxon>
        <taxon>Anthozoa</taxon>
        <taxon>Hexacorallia</taxon>
        <taxon>Scleractinia</taxon>
        <taxon>Astrocoeniina</taxon>
        <taxon>Acroporidae</taxon>
        <taxon>Acropora</taxon>
    </lineage>
</organism>
<dbReference type="InterPro" id="IPR004327">
    <property type="entry name" value="Phstyr_phstse_ac"/>
</dbReference>
<keyword evidence="6" id="KW-1185">Reference proteome</keyword>
<evidence type="ECO:0000256" key="2">
    <source>
        <dbReference type="ARBA" id="ARBA00044786"/>
    </source>
</evidence>
<gene>
    <name evidence="5" type="ORF">P5673_022820</name>
</gene>